<sequence length="105" mass="11938">MKTFILLTKLSADTAKQIKDRAKLGRNWLEQVKEKCPEVKFIAHYAILGEYDFLDIYEAPDEETAAKVSMISLANGAYQALSLIAIPYKRFLELTEEISRQGLIV</sequence>
<dbReference type="EMBL" id="DSUJ01000002">
    <property type="protein sequence ID" value="HFI89968.1"/>
    <property type="molecule type" value="Genomic_DNA"/>
</dbReference>
<dbReference type="InterPro" id="IPR014845">
    <property type="entry name" value="GYD/TTHA1554"/>
</dbReference>
<name>A0A7V2ZH88_9BACT</name>
<dbReference type="AlphaFoldDB" id="A0A7V2ZH88"/>
<protein>
    <submittedName>
        <fullName evidence="1">GYD domain-containing protein</fullName>
    </submittedName>
</protein>
<reference evidence="1" key="1">
    <citation type="journal article" date="2020" name="mSystems">
        <title>Genome- and Community-Level Interaction Insights into Carbon Utilization and Element Cycling Functions of Hydrothermarchaeota in Hydrothermal Sediment.</title>
        <authorList>
            <person name="Zhou Z."/>
            <person name="Liu Y."/>
            <person name="Xu W."/>
            <person name="Pan J."/>
            <person name="Luo Z.H."/>
            <person name="Li M."/>
        </authorList>
    </citation>
    <scope>NUCLEOTIDE SEQUENCE [LARGE SCALE GENOMIC DNA]</scope>
    <source>
        <strain evidence="1">SpSt-479</strain>
    </source>
</reference>
<organism evidence="1">
    <name type="scientific">Ignavibacterium album</name>
    <dbReference type="NCBI Taxonomy" id="591197"/>
    <lineage>
        <taxon>Bacteria</taxon>
        <taxon>Pseudomonadati</taxon>
        <taxon>Ignavibacteriota</taxon>
        <taxon>Ignavibacteria</taxon>
        <taxon>Ignavibacteriales</taxon>
        <taxon>Ignavibacteriaceae</taxon>
        <taxon>Ignavibacterium</taxon>
    </lineage>
</organism>
<comment type="caution">
    <text evidence="1">The sequence shown here is derived from an EMBL/GenBank/DDBJ whole genome shotgun (WGS) entry which is preliminary data.</text>
</comment>
<evidence type="ECO:0000313" key="1">
    <source>
        <dbReference type="EMBL" id="HFI89968.1"/>
    </source>
</evidence>
<proteinExistence type="predicted"/>
<gene>
    <name evidence="1" type="ORF">ENS31_00395</name>
</gene>
<dbReference type="Pfam" id="PF08734">
    <property type="entry name" value="GYD"/>
    <property type="match status" value="1"/>
</dbReference>
<accession>A0A7V2ZH88</accession>